<dbReference type="InterPro" id="IPR035906">
    <property type="entry name" value="MetI-like_sf"/>
</dbReference>
<keyword evidence="5 7" id="KW-1133">Transmembrane helix</keyword>
<feature type="transmembrane region" description="Helical" evidence="7">
    <location>
        <begin position="264"/>
        <end position="281"/>
    </location>
</feature>
<feature type="transmembrane region" description="Helical" evidence="7">
    <location>
        <begin position="78"/>
        <end position="99"/>
    </location>
</feature>
<accession>A0ABV6JDL5</accession>
<comment type="subcellular location">
    <subcellularLocation>
        <location evidence="1 7">Cell membrane</location>
        <topology evidence="1 7">Multi-pass membrane protein</topology>
    </subcellularLocation>
</comment>
<evidence type="ECO:0000313" key="9">
    <source>
        <dbReference type="EMBL" id="MFC0393652.1"/>
    </source>
</evidence>
<evidence type="ECO:0000256" key="4">
    <source>
        <dbReference type="ARBA" id="ARBA00022692"/>
    </source>
</evidence>
<sequence>MAREALSDKIFMIGNKAVLGGLLVILLYPLVYILSASISDPMLVNSGKVWLFPRNITLEGYSRVFQNGDIWTGYRNTIFYTIFGTFLNLLLTIPCAYALSRKDLTGRGLFMGIFVFTMFFNGGLIPTFLLIKSLGMLDTIWVLMIPGVVSVWNLIVTRTFFQSTIPREMEEAAEMDGCNHFILFLRIVFPLSAPIVAVMALFYGVSHWNQYFSSMIYLTNRELFPLQLVLREILILNELTALMLDGENMKAMAEQARIADITKYAVMIISAIPMLIAYPFLQRFFVKGVMIGSIKG</sequence>
<organism evidence="9 10">
    <name type="scientific">Paenibacillus mendelii</name>
    <dbReference type="NCBI Taxonomy" id="206163"/>
    <lineage>
        <taxon>Bacteria</taxon>
        <taxon>Bacillati</taxon>
        <taxon>Bacillota</taxon>
        <taxon>Bacilli</taxon>
        <taxon>Bacillales</taxon>
        <taxon>Paenibacillaceae</taxon>
        <taxon>Paenibacillus</taxon>
    </lineage>
</organism>
<evidence type="ECO:0000256" key="2">
    <source>
        <dbReference type="ARBA" id="ARBA00022448"/>
    </source>
</evidence>
<evidence type="ECO:0000256" key="3">
    <source>
        <dbReference type="ARBA" id="ARBA00022475"/>
    </source>
</evidence>
<dbReference type="CDD" id="cd06261">
    <property type="entry name" value="TM_PBP2"/>
    <property type="match status" value="1"/>
</dbReference>
<protein>
    <submittedName>
        <fullName evidence="9">Carbohydrate ABC transporter permease</fullName>
    </submittedName>
</protein>
<feature type="transmembrane region" description="Helical" evidence="7">
    <location>
        <begin position="17"/>
        <end position="38"/>
    </location>
</feature>
<evidence type="ECO:0000256" key="1">
    <source>
        <dbReference type="ARBA" id="ARBA00004651"/>
    </source>
</evidence>
<comment type="caution">
    <text evidence="9">The sequence shown here is derived from an EMBL/GenBank/DDBJ whole genome shotgun (WGS) entry which is preliminary data.</text>
</comment>
<dbReference type="Gene3D" id="1.10.3720.10">
    <property type="entry name" value="MetI-like"/>
    <property type="match status" value="1"/>
</dbReference>
<evidence type="ECO:0000256" key="5">
    <source>
        <dbReference type="ARBA" id="ARBA00022989"/>
    </source>
</evidence>
<keyword evidence="4 7" id="KW-0812">Transmembrane</keyword>
<dbReference type="PROSITE" id="PS50928">
    <property type="entry name" value="ABC_TM1"/>
    <property type="match status" value="1"/>
</dbReference>
<dbReference type="RefSeq" id="WP_204820658.1">
    <property type="nucleotide sequence ID" value="NZ_JANHOF010000008.1"/>
</dbReference>
<evidence type="ECO:0000259" key="8">
    <source>
        <dbReference type="PROSITE" id="PS50928"/>
    </source>
</evidence>
<gene>
    <name evidence="9" type="ORF">ACFFJ8_20060</name>
</gene>
<feature type="transmembrane region" description="Helical" evidence="7">
    <location>
        <begin position="181"/>
        <end position="203"/>
    </location>
</feature>
<dbReference type="Pfam" id="PF00528">
    <property type="entry name" value="BPD_transp_1"/>
    <property type="match status" value="1"/>
</dbReference>
<evidence type="ECO:0000256" key="7">
    <source>
        <dbReference type="RuleBase" id="RU363032"/>
    </source>
</evidence>
<keyword evidence="2 7" id="KW-0813">Transport</keyword>
<name>A0ABV6JDL5_9BACL</name>
<feature type="transmembrane region" description="Helical" evidence="7">
    <location>
        <begin position="111"/>
        <end position="134"/>
    </location>
</feature>
<keyword evidence="6 7" id="KW-0472">Membrane</keyword>
<comment type="similarity">
    <text evidence="7">Belongs to the binding-protein-dependent transport system permease family.</text>
</comment>
<dbReference type="InterPro" id="IPR000515">
    <property type="entry name" value="MetI-like"/>
</dbReference>
<keyword evidence="3" id="KW-1003">Cell membrane</keyword>
<dbReference type="Proteomes" id="UP001589818">
    <property type="component" value="Unassembled WGS sequence"/>
</dbReference>
<proteinExistence type="inferred from homology"/>
<dbReference type="SUPFAM" id="SSF161098">
    <property type="entry name" value="MetI-like"/>
    <property type="match status" value="1"/>
</dbReference>
<dbReference type="EMBL" id="JBHLVF010000034">
    <property type="protein sequence ID" value="MFC0393652.1"/>
    <property type="molecule type" value="Genomic_DNA"/>
</dbReference>
<evidence type="ECO:0000256" key="6">
    <source>
        <dbReference type="ARBA" id="ARBA00023136"/>
    </source>
</evidence>
<evidence type="ECO:0000313" key="10">
    <source>
        <dbReference type="Proteomes" id="UP001589818"/>
    </source>
</evidence>
<reference evidence="9 10" key="1">
    <citation type="submission" date="2024-09" db="EMBL/GenBank/DDBJ databases">
        <authorList>
            <person name="Sun Q."/>
            <person name="Mori K."/>
        </authorList>
    </citation>
    <scope>NUCLEOTIDE SEQUENCE [LARGE SCALE GENOMIC DNA]</scope>
    <source>
        <strain evidence="9 10">CCM 4839</strain>
    </source>
</reference>
<dbReference type="PANTHER" id="PTHR43744">
    <property type="entry name" value="ABC TRANSPORTER PERMEASE PROTEIN MG189-RELATED-RELATED"/>
    <property type="match status" value="1"/>
</dbReference>
<dbReference type="PANTHER" id="PTHR43744:SF9">
    <property type="entry name" value="POLYGALACTURONAN_RHAMNOGALACTURONAN TRANSPORT SYSTEM PERMEASE PROTEIN YTCP"/>
    <property type="match status" value="1"/>
</dbReference>
<feature type="domain" description="ABC transmembrane type-1" evidence="8">
    <location>
        <begin position="74"/>
        <end position="277"/>
    </location>
</feature>
<keyword evidence="10" id="KW-1185">Reference proteome</keyword>
<feature type="transmembrane region" description="Helical" evidence="7">
    <location>
        <begin position="140"/>
        <end position="161"/>
    </location>
</feature>